<proteinExistence type="inferred from homology"/>
<keyword evidence="13" id="KW-1185">Reference proteome</keyword>
<dbReference type="RefSeq" id="WP_066790403.1">
    <property type="nucleotide sequence ID" value="NZ_LWQS01000082.1"/>
</dbReference>
<dbReference type="PIRSF" id="PIRSF006268">
    <property type="entry name" value="ApbE"/>
    <property type="match status" value="1"/>
</dbReference>
<keyword evidence="6 10" id="KW-0274">FAD</keyword>
<gene>
    <name evidence="12" type="ORF">A6A03_03930</name>
</gene>
<evidence type="ECO:0000256" key="6">
    <source>
        <dbReference type="ARBA" id="ARBA00022827"/>
    </source>
</evidence>
<dbReference type="Proteomes" id="UP000078287">
    <property type="component" value="Unassembled WGS sequence"/>
</dbReference>
<reference evidence="12 13" key="1">
    <citation type="submission" date="2016-04" db="EMBL/GenBank/DDBJ databases">
        <title>Chloroflexus islandicus sp. nov., a thermophilic filamentous anoxygenic phototrophic bacterium from geyser Strokkur (Iceland).</title>
        <authorList>
            <person name="Gaisin V.A."/>
            <person name="Kalashnikov A.M."/>
            <person name="Sukhacheva M.V."/>
            <person name="Grouzdev D.S."/>
            <person name="Ivanov T.M."/>
            <person name="Kuznetsov B."/>
            <person name="Gorlenko V.M."/>
        </authorList>
    </citation>
    <scope>NUCLEOTIDE SEQUENCE [LARGE SCALE GENOMIC DNA]</scope>
    <source>
        <strain evidence="13">isl-2</strain>
    </source>
</reference>
<organism evidence="12 13">
    <name type="scientific">Chloroflexus islandicus</name>
    <dbReference type="NCBI Taxonomy" id="1707952"/>
    <lineage>
        <taxon>Bacteria</taxon>
        <taxon>Bacillati</taxon>
        <taxon>Chloroflexota</taxon>
        <taxon>Chloroflexia</taxon>
        <taxon>Chloroflexales</taxon>
        <taxon>Chloroflexineae</taxon>
        <taxon>Chloroflexaceae</taxon>
        <taxon>Chloroflexus</taxon>
    </lineage>
</organism>
<evidence type="ECO:0000313" key="13">
    <source>
        <dbReference type="Proteomes" id="UP000078287"/>
    </source>
</evidence>
<dbReference type="OrthoDB" id="9778595at2"/>
<comment type="similarity">
    <text evidence="10">Belongs to the ApbE family.</text>
</comment>
<dbReference type="AlphaFoldDB" id="A0A178M5P9"/>
<dbReference type="GO" id="GO:0046872">
    <property type="term" value="F:metal ion binding"/>
    <property type="evidence" value="ECO:0007669"/>
    <property type="project" value="UniProtKB-UniRule"/>
</dbReference>
<protein>
    <recommendedName>
        <fullName evidence="2 10">FAD:protein FMN transferase</fullName>
        <ecNumber evidence="1 10">2.7.1.180</ecNumber>
    </recommendedName>
    <alternativeName>
        <fullName evidence="8 10">Flavin transferase</fullName>
    </alternativeName>
</protein>
<evidence type="ECO:0000313" key="12">
    <source>
        <dbReference type="EMBL" id="OAN42875.1"/>
    </source>
</evidence>
<evidence type="ECO:0000256" key="9">
    <source>
        <dbReference type="ARBA" id="ARBA00048540"/>
    </source>
</evidence>
<dbReference type="InterPro" id="IPR024932">
    <property type="entry name" value="ApbE"/>
</dbReference>
<dbReference type="STRING" id="1707952.A6A03_03930"/>
<feature type="binding site" evidence="11">
    <location>
        <position position="146"/>
    </location>
    <ligand>
        <name>Mg(2+)</name>
        <dbReference type="ChEBI" id="CHEBI:18420"/>
    </ligand>
</feature>
<comment type="catalytic activity">
    <reaction evidence="9 10">
        <text>L-threonyl-[protein] + FAD = FMN-L-threonyl-[protein] + AMP + H(+)</text>
        <dbReference type="Rhea" id="RHEA:36847"/>
        <dbReference type="Rhea" id="RHEA-COMP:11060"/>
        <dbReference type="Rhea" id="RHEA-COMP:11061"/>
        <dbReference type="ChEBI" id="CHEBI:15378"/>
        <dbReference type="ChEBI" id="CHEBI:30013"/>
        <dbReference type="ChEBI" id="CHEBI:57692"/>
        <dbReference type="ChEBI" id="CHEBI:74257"/>
        <dbReference type="ChEBI" id="CHEBI:456215"/>
        <dbReference type="EC" id="2.7.1.180"/>
    </reaction>
</comment>
<evidence type="ECO:0000256" key="7">
    <source>
        <dbReference type="ARBA" id="ARBA00022842"/>
    </source>
</evidence>
<dbReference type="InterPro" id="IPR003374">
    <property type="entry name" value="ApbE-like_sf"/>
</dbReference>
<sequence length="312" mass="33641">MQQLSFRAMGSAITVIIDSDDSAARSALTAARKTFLRYERILSRFRPHSELSALNRHAGHGPVRVGQTLWRAVQQALWAARLSDGWVTPAVGAALIAAGYDRDFSALANGSAAGESKPAPDWRLIECDPRRRTISLPAGMQLDFGGSAKGWTAALVARRLGRRFPALVDAGGDIAVSGPRRDGSPWPVEVADPHAPDQGLELLLIRRGGVATSGIDYRRWQQAGRWQHHLINPHTGAPAVTDLLSVTVVAPTLPLAEMAAKTVLLRGAENGLRWLQARPHLAALLVSTDGHVIRTPALEHYCWRDPCPVSGG</sequence>
<dbReference type="PANTHER" id="PTHR30040">
    <property type="entry name" value="THIAMINE BIOSYNTHESIS LIPOPROTEIN APBE"/>
    <property type="match status" value="1"/>
</dbReference>
<keyword evidence="4 10" id="KW-0808">Transferase</keyword>
<evidence type="ECO:0000256" key="1">
    <source>
        <dbReference type="ARBA" id="ARBA00011955"/>
    </source>
</evidence>
<evidence type="ECO:0000256" key="8">
    <source>
        <dbReference type="ARBA" id="ARBA00031306"/>
    </source>
</evidence>
<dbReference type="EC" id="2.7.1.180" evidence="1 10"/>
<comment type="cofactor">
    <cofactor evidence="11">
        <name>Mg(2+)</name>
        <dbReference type="ChEBI" id="CHEBI:18420"/>
    </cofactor>
    <cofactor evidence="11">
        <name>Mn(2+)</name>
        <dbReference type="ChEBI" id="CHEBI:29035"/>
    </cofactor>
    <text evidence="11">Magnesium. Can also use manganese.</text>
</comment>
<name>A0A178M5P9_9CHLR</name>
<accession>A0A178M5P9</accession>
<dbReference type="SUPFAM" id="SSF143631">
    <property type="entry name" value="ApbE-like"/>
    <property type="match status" value="1"/>
</dbReference>
<evidence type="ECO:0000256" key="4">
    <source>
        <dbReference type="ARBA" id="ARBA00022679"/>
    </source>
</evidence>
<keyword evidence="5 10" id="KW-0479">Metal-binding</keyword>
<evidence type="ECO:0000256" key="2">
    <source>
        <dbReference type="ARBA" id="ARBA00016337"/>
    </source>
</evidence>
<dbReference type="PANTHER" id="PTHR30040:SF2">
    <property type="entry name" value="FAD:PROTEIN FMN TRANSFERASE"/>
    <property type="match status" value="1"/>
</dbReference>
<comment type="caution">
    <text evidence="12">The sequence shown here is derived from an EMBL/GenBank/DDBJ whole genome shotgun (WGS) entry which is preliminary data.</text>
</comment>
<evidence type="ECO:0000256" key="3">
    <source>
        <dbReference type="ARBA" id="ARBA00022630"/>
    </source>
</evidence>
<dbReference type="Pfam" id="PF02424">
    <property type="entry name" value="ApbE"/>
    <property type="match status" value="1"/>
</dbReference>
<dbReference type="Gene3D" id="3.10.520.10">
    <property type="entry name" value="ApbE-like domains"/>
    <property type="match status" value="1"/>
</dbReference>
<evidence type="ECO:0000256" key="5">
    <source>
        <dbReference type="ARBA" id="ARBA00022723"/>
    </source>
</evidence>
<dbReference type="GO" id="GO:0016740">
    <property type="term" value="F:transferase activity"/>
    <property type="evidence" value="ECO:0007669"/>
    <property type="project" value="UniProtKB-UniRule"/>
</dbReference>
<keyword evidence="7 10" id="KW-0460">Magnesium</keyword>
<evidence type="ECO:0000256" key="11">
    <source>
        <dbReference type="PIRSR" id="PIRSR006268-2"/>
    </source>
</evidence>
<dbReference type="EMBL" id="LWQS01000082">
    <property type="protein sequence ID" value="OAN42875.1"/>
    <property type="molecule type" value="Genomic_DNA"/>
</dbReference>
<evidence type="ECO:0000256" key="10">
    <source>
        <dbReference type="PIRNR" id="PIRNR006268"/>
    </source>
</evidence>
<keyword evidence="3 10" id="KW-0285">Flavoprotein</keyword>